<reference evidence="3" key="1">
    <citation type="journal article" date="2019" name="Int. J. Syst. Evol. Microbiol.">
        <title>The Global Catalogue of Microorganisms (GCM) 10K type strain sequencing project: providing services to taxonomists for standard genome sequencing and annotation.</title>
        <authorList>
            <consortium name="The Broad Institute Genomics Platform"/>
            <consortium name="The Broad Institute Genome Sequencing Center for Infectious Disease"/>
            <person name="Wu L."/>
            <person name="Ma J."/>
        </authorList>
    </citation>
    <scope>NUCLEOTIDE SEQUENCE [LARGE SCALE GENOMIC DNA]</scope>
    <source>
        <strain evidence="3">JCM 16924</strain>
    </source>
</reference>
<feature type="compositionally biased region" description="Low complexity" evidence="1">
    <location>
        <begin position="61"/>
        <end position="71"/>
    </location>
</feature>
<feature type="compositionally biased region" description="Low complexity" evidence="1">
    <location>
        <begin position="23"/>
        <end position="36"/>
    </location>
</feature>
<accession>A0ABP7QJW4</accession>
<protein>
    <submittedName>
        <fullName evidence="2">Uncharacterized protein</fullName>
    </submittedName>
</protein>
<comment type="caution">
    <text evidence="2">The sequence shown here is derived from an EMBL/GenBank/DDBJ whole genome shotgun (WGS) entry which is preliminary data.</text>
</comment>
<feature type="region of interest" description="Disordered" evidence="1">
    <location>
        <begin position="1"/>
        <end position="36"/>
    </location>
</feature>
<gene>
    <name evidence="2" type="ORF">GCM10022232_15450</name>
</gene>
<evidence type="ECO:0000313" key="2">
    <source>
        <dbReference type="EMBL" id="GAA3983814.1"/>
    </source>
</evidence>
<feature type="region of interest" description="Disordered" evidence="1">
    <location>
        <begin position="55"/>
        <end position="91"/>
    </location>
</feature>
<organism evidence="2 3">
    <name type="scientific">Streptomyces plumbiresistens</name>
    <dbReference type="NCBI Taxonomy" id="511811"/>
    <lineage>
        <taxon>Bacteria</taxon>
        <taxon>Bacillati</taxon>
        <taxon>Actinomycetota</taxon>
        <taxon>Actinomycetes</taxon>
        <taxon>Kitasatosporales</taxon>
        <taxon>Streptomycetaceae</taxon>
        <taxon>Streptomyces</taxon>
    </lineage>
</organism>
<evidence type="ECO:0000256" key="1">
    <source>
        <dbReference type="SAM" id="MobiDB-lite"/>
    </source>
</evidence>
<name>A0ABP7QJW4_9ACTN</name>
<keyword evidence="3" id="KW-1185">Reference proteome</keyword>
<evidence type="ECO:0000313" key="3">
    <source>
        <dbReference type="Proteomes" id="UP001500456"/>
    </source>
</evidence>
<proteinExistence type="predicted"/>
<dbReference type="EMBL" id="BAAAZX010000003">
    <property type="protein sequence ID" value="GAA3983814.1"/>
    <property type="molecule type" value="Genomic_DNA"/>
</dbReference>
<sequence>MWTAAGPEPMAAPRRPGAAQSTAHSPAPALGPGLLHPGLQHDKFTLHTLVHADETVPEFTSPGPAAGSAAPRDIGLISPSPQSARPSPLPGYEEFIGTPMVDSLWRSEILCEAPDWNSQQGGWVWISKY</sequence>
<dbReference type="Proteomes" id="UP001500456">
    <property type="component" value="Unassembled WGS sequence"/>
</dbReference>